<dbReference type="Proteomes" id="UP000466388">
    <property type="component" value="Unassembled WGS sequence"/>
</dbReference>
<dbReference type="Gene3D" id="1.10.10.60">
    <property type="entry name" value="Homeodomain-like"/>
    <property type="match status" value="2"/>
</dbReference>
<organism evidence="5 6">
    <name type="scientific">Secundilactobacillus folii</name>
    <dbReference type="NCBI Taxonomy" id="2678357"/>
    <lineage>
        <taxon>Bacteria</taxon>
        <taxon>Bacillati</taxon>
        <taxon>Bacillota</taxon>
        <taxon>Bacilli</taxon>
        <taxon>Lactobacillales</taxon>
        <taxon>Lactobacillaceae</taxon>
        <taxon>Secundilactobacillus</taxon>
    </lineage>
</organism>
<sequence>MLLGGTTMAQTAYLSLSCLPLPTFIEGRRVELEPDGSKMNQVHLEYFVFVFVRKGQLTMVQDGDEQTVNENDLYIMTPGHHKYMWWAKKESVELDWIYGYVAGDWHVQSSLTPAKNAMKTIMLHPPVPIQTLFLMQHRPINNTGLVYPLVDQLVSKELNCDSKQFFEAQQTYIKLLACLQAQDNAKNELTQLSLAIQQYLKKNFNKKITASTLSEHFNQRPNYLVRVLRQTIGLSPAEFLMQYRMEEAARWLLNTDSSVEDIALNVGFQNIYYFSTSFKKYTGVAPTKYRASVKRDGE</sequence>
<keyword evidence="3" id="KW-0804">Transcription</keyword>
<dbReference type="PANTHER" id="PTHR43280">
    <property type="entry name" value="ARAC-FAMILY TRANSCRIPTIONAL REGULATOR"/>
    <property type="match status" value="1"/>
</dbReference>
<dbReference type="SUPFAM" id="SSF51215">
    <property type="entry name" value="Regulatory protein AraC"/>
    <property type="match status" value="1"/>
</dbReference>
<dbReference type="InterPro" id="IPR020449">
    <property type="entry name" value="Tscrpt_reg_AraC-type_HTH"/>
</dbReference>
<dbReference type="InterPro" id="IPR037923">
    <property type="entry name" value="HTH-like"/>
</dbReference>
<dbReference type="AlphaFoldDB" id="A0A7X2XUB6"/>
<feature type="domain" description="HTH araC/xylS-type" evidence="4">
    <location>
        <begin position="194"/>
        <end position="292"/>
    </location>
</feature>
<dbReference type="GO" id="GO:0043565">
    <property type="term" value="F:sequence-specific DNA binding"/>
    <property type="evidence" value="ECO:0007669"/>
    <property type="project" value="InterPro"/>
</dbReference>
<comment type="caution">
    <text evidence="5">The sequence shown here is derived from an EMBL/GenBank/DDBJ whole genome shotgun (WGS) entry which is preliminary data.</text>
</comment>
<dbReference type="InterPro" id="IPR018060">
    <property type="entry name" value="HTH_AraC"/>
</dbReference>
<name>A0A7X2XUB6_9LACO</name>
<evidence type="ECO:0000256" key="1">
    <source>
        <dbReference type="ARBA" id="ARBA00023015"/>
    </source>
</evidence>
<keyword evidence="2" id="KW-0238">DNA-binding</keyword>
<protein>
    <submittedName>
        <fullName evidence="5">Helix-turn-helix domain-containing protein</fullName>
    </submittedName>
</protein>
<dbReference type="SUPFAM" id="SSF46689">
    <property type="entry name" value="Homeodomain-like"/>
    <property type="match status" value="1"/>
</dbReference>
<dbReference type="PROSITE" id="PS01124">
    <property type="entry name" value="HTH_ARAC_FAMILY_2"/>
    <property type="match status" value="1"/>
</dbReference>
<keyword evidence="6" id="KW-1185">Reference proteome</keyword>
<dbReference type="InterPro" id="IPR009057">
    <property type="entry name" value="Homeodomain-like_sf"/>
</dbReference>
<evidence type="ECO:0000259" key="4">
    <source>
        <dbReference type="PROSITE" id="PS01124"/>
    </source>
</evidence>
<evidence type="ECO:0000256" key="3">
    <source>
        <dbReference type="ARBA" id="ARBA00023163"/>
    </source>
</evidence>
<evidence type="ECO:0000256" key="2">
    <source>
        <dbReference type="ARBA" id="ARBA00023125"/>
    </source>
</evidence>
<dbReference type="EMBL" id="WNJO01000003">
    <property type="protein sequence ID" value="MTV81680.1"/>
    <property type="molecule type" value="Genomic_DNA"/>
</dbReference>
<evidence type="ECO:0000313" key="6">
    <source>
        <dbReference type="Proteomes" id="UP000466388"/>
    </source>
</evidence>
<keyword evidence="1" id="KW-0805">Transcription regulation</keyword>
<dbReference type="Pfam" id="PF12833">
    <property type="entry name" value="HTH_18"/>
    <property type="match status" value="1"/>
</dbReference>
<proteinExistence type="predicted"/>
<reference evidence="5 6" key="1">
    <citation type="submission" date="2019-11" db="EMBL/GenBank/DDBJ databases">
        <title>Lactobacillus sp. nov. CRM56-3, isolated from fermented tea leaves.</title>
        <authorList>
            <person name="Phuengjayaem S."/>
            <person name="Tanasupawat S."/>
        </authorList>
    </citation>
    <scope>NUCLEOTIDE SEQUENCE [LARGE SCALE GENOMIC DNA]</scope>
    <source>
        <strain evidence="5 6">CRM56-3</strain>
    </source>
</reference>
<dbReference type="PRINTS" id="PR00032">
    <property type="entry name" value="HTHARAC"/>
</dbReference>
<dbReference type="GO" id="GO:0003700">
    <property type="term" value="F:DNA-binding transcription factor activity"/>
    <property type="evidence" value="ECO:0007669"/>
    <property type="project" value="InterPro"/>
</dbReference>
<gene>
    <name evidence="5" type="ORF">GM612_03305</name>
</gene>
<evidence type="ECO:0000313" key="5">
    <source>
        <dbReference type="EMBL" id="MTV81680.1"/>
    </source>
</evidence>
<dbReference type="PANTHER" id="PTHR43280:SF28">
    <property type="entry name" value="HTH-TYPE TRANSCRIPTIONAL ACTIVATOR RHAS"/>
    <property type="match status" value="1"/>
</dbReference>
<accession>A0A7X2XUB6</accession>
<dbReference type="PROSITE" id="PS00041">
    <property type="entry name" value="HTH_ARAC_FAMILY_1"/>
    <property type="match status" value="1"/>
</dbReference>
<dbReference type="SMART" id="SM00342">
    <property type="entry name" value="HTH_ARAC"/>
    <property type="match status" value="1"/>
</dbReference>
<dbReference type="InterPro" id="IPR018062">
    <property type="entry name" value="HTH_AraC-typ_CS"/>
</dbReference>